<protein>
    <submittedName>
        <fullName evidence="1">PD-(D/E)XK nuclease family protein</fullName>
    </submittedName>
</protein>
<dbReference type="EMBL" id="AJMT01000045">
    <property type="protein sequence ID" value="EIG29796.1"/>
    <property type="molecule type" value="Genomic_DNA"/>
</dbReference>
<reference evidence="1 2" key="1">
    <citation type="submission" date="2012-04" db="EMBL/GenBank/DDBJ databases">
        <authorList>
            <person name="Harkins D.M."/>
            <person name="Madupu R."/>
            <person name="Durkin A.S."/>
            <person name="Torralba M."/>
            <person name="Methe B."/>
            <person name="Sutton G.G."/>
            <person name="Nelson K.E."/>
        </authorList>
    </citation>
    <scope>NUCLEOTIDE SEQUENCE [LARGE SCALE GENOMIC DNA]</scope>
    <source>
        <strain evidence="1 2">VK64</strain>
    </source>
</reference>
<dbReference type="InterPro" id="IPR029470">
    <property type="entry name" value="PDDEXK_4"/>
</dbReference>
<comment type="caution">
    <text evidence="1">The sequence shown here is derived from an EMBL/GenBank/DDBJ whole genome shotgun (WGS) entry which is preliminary data.</text>
</comment>
<evidence type="ECO:0000313" key="2">
    <source>
        <dbReference type="Proteomes" id="UP000004473"/>
    </source>
</evidence>
<dbReference type="AlphaFoldDB" id="I2NVD5"/>
<dbReference type="PATRIC" id="fig|1095748.3.peg.625"/>
<dbReference type="RefSeq" id="WP_003764246.1">
    <property type="nucleotide sequence ID" value="NZ_AJMT01000045.1"/>
</dbReference>
<name>I2NVD5_NEISI</name>
<organism evidence="1 2">
    <name type="scientific">Neisseria sicca VK64</name>
    <dbReference type="NCBI Taxonomy" id="1095748"/>
    <lineage>
        <taxon>Bacteria</taxon>
        <taxon>Pseudomonadati</taxon>
        <taxon>Pseudomonadota</taxon>
        <taxon>Betaproteobacteria</taxon>
        <taxon>Neisseriales</taxon>
        <taxon>Neisseriaceae</taxon>
        <taxon>Neisseria</taxon>
    </lineage>
</organism>
<accession>I2NVD5</accession>
<gene>
    <name evidence="1" type="ORF">HMPREF1051_2095</name>
</gene>
<dbReference type="Proteomes" id="UP000004473">
    <property type="component" value="Unassembled WGS sequence"/>
</dbReference>
<evidence type="ECO:0000313" key="1">
    <source>
        <dbReference type="EMBL" id="EIG29796.1"/>
    </source>
</evidence>
<proteinExistence type="predicted"/>
<sequence>METHNLVDQLNHFLNEFNHLNSLLLLSKKNIPTIDNSKAISHIEFQTFMKEFDIAYQQLKSSGMTMNIWQFAEFGRYEVRNCKVLCWLLDMHADHGFGRKFLINLLKNLDQQAGIAEIIRYLTQESFSTNQETLHCGNISERFDIDIKSRNCRLIIEAKVDAAEMYDGKTSQLKRYRDILDKSSEPHKCLLYLTRGCYLPLDESLHKQVVVLSWKDIAKSIRKTIYDELNQAQSFRKMIFLSLARHFETL</sequence>
<dbReference type="Pfam" id="PF14281">
    <property type="entry name" value="PDDEXK_4"/>
    <property type="match status" value="1"/>
</dbReference>